<comment type="caution">
    <text evidence="6">The sequence shown here is derived from an EMBL/GenBank/DDBJ whole genome shotgun (WGS) entry which is preliminary data.</text>
</comment>
<dbReference type="GO" id="GO:0006508">
    <property type="term" value="P:proteolysis"/>
    <property type="evidence" value="ECO:0007669"/>
    <property type="project" value="UniProtKB-KW"/>
</dbReference>
<feature type="domain" description="PDZ" evidence="5">
    <location>
        <begin position="192"/>
        <end position="276"/>
    </location>
</feature>
<dbReference type="EC" id="3.4.21.-" evidence="6"/>
<dbReference type="Pfam" id="PF13180">
    <property type="entry name" value="PDZ_2"/>
    <property type="match status" value="1"/>
</dbReference>
<dbReference type="PANTHER" id="PTHR22939">
    <property type="entry name" value="SERINE PROTEASE FAMILY S1C HTRA-RELATED"/>
    <property type="match status" value="1"/>
</dbReference>
<name>A0ABU8XAS0_9BURK</name>
<dbReference type="PANTHER" id="PTHR22939:SF129">
    <property type="entry name" value="SERINE PROTEASE HTRA2, MITOCHONDRIAL"/>
    <property type="match status" value="1"/>
</dbReference>
<keyword evidence="7" id="KW-1185">Reference proteome</keyword>
<proteinExistence type="inferred from homology"/>
<dbReference type="SUPFAM" id="SSF50156">
    <property type="entry name" value="PDZ domain-like"/>
    <property type="match status" value="1"/>
</dbReference>
<dbReference type="InterPro" id="IPR001478">
    <property type="entry name" value="PDZ"/>
</dbReference>
<dbReference type="InterPro" id="IPR043504">
    <property type="entry name" value="Peptidase_S1_PA_chymotrypsin"/>
</dbReference>
<keyword evidence="2 6" id="KW-0645">Protease</keyword>
<evidence type="ECO:0000313" key="7">
    <source>
        <dbReference type="Proteomes" id="UP001367030"/>
    </source>
</evidence>
<reference evidence="6 7" key="1">
    <citation type="submission" date="2024-03" db="EMBL/GenBank/DDBJ databases">
        <title>Novel species of the genus Variovorax.</title>
        <authorList>
            <person name="Liu Q."/>
            <person name="Xin Y.-H."/>
        </authorList>
    </citation>
    <scope>NUCLEOTIDE SEQUENCE [LARGE SCALE GENOMIC DNA]</scope>
    <source>
        <strain evidence="6 7">KACC 18901</strain>
    </source>
</reference>
<evidence type="ECO:0000256" key="1">
    <source>
        <dbReference type="ARBA" id="ARBA00010541"/>
    </source>
</evidence>
<protein>
    <submittedName>
        <fullName evidence="6">S1C family serine protease</fullName>
        <ecNumber evidence="6">3.4.21.-</ecNumber>
    </submittedName>
</protein>
<evidence type="ECO:0000259" key="5">
    <source>
        <dbReference type="PROSITE" id="PS50106"/>
    </source>
</evidence>
<evidence type="ECO:0000256" key="3">
    <source>
        <dbReference type="ARBA" id="ARBA00022801"/>
    </source>
</evidence>
<dbReference type="Gene3D" id="2.30.42.10">
    <property type="match status" value="1"/>
</dbReference>
<dbReference type="InterPro" id="IPR009003">
    <property type="entry name" value="Peptidase_S1_PA"/>
</dbReference>
<keyword evidence="4" id="KW-0720">Serine protease</keyword>
<dbReference type="InterPro" id="IPR001940">
    <property type="entry name" value="Peptidase_S1C"/>
</dbReference>
<sequence>MMDVSNSSSALPDAVARLAPSVVGVATRRRSGSGVLWRAGVVVTSASAVWRASSVSLALPDGEHVPGEVRGTDGSTDLAVVTFESRSMPVAERAAAGTSRIGDFVFALGRDASGLAQASFGHVGSVAGEWRTWRGGRVDQLIRLDGGLYPGLTGAPVADGAGKVIGIASDALSRHHGVVLPVATIDRVLDQLLSHGRMRHGYLGIAAQPVRATFDGSAVDGLLVSSLADDGPAARAGILVSDVIVKVDGEAVTSLAALRDRMTVGAQVRVLLSRGGAAHEITVEVGERPASRCG</sequence>
<dbReference type="InterPro" id="IPR036034">
    <property type="entry name" value="PDZ_sf"/>
</dbReference>
<dbReference type="SUPFAM" id="SSF50494">
    <property type="entry name" value="Trypsin-like serine proteases"/>
    <property type="match status" value="1"/>
</dbReference>
<accession>A0ABU8XAS0</accession>
<dbReference type="Gene3D" id="2.40.10.10">
    <property type="entry name" value="Trypsin-like serine proteases"/>
    <property type="match status" value="2"/>
</dbReference>
<dbReference type="SMART" id="SM00228">
    <property type="entry name" value="PDZ"/>
    <property type="match status" value="1"/>
</dbReference>
<dbReference type="RefSeq" id="WP_340337001.1">
    <property type="nucleotide sequence ID" value="NZ_JBBKZS010000008.1"/>
</dbReference>
<evidence type="ECO:0000256" key="4">
    <source>
        <dbReference type="ARBA" id="ARBA00022825"/>
    </source>
</evidence>
<organism evidence="6 7">
    <name type="scientific">Variovorax robiniae</name>
    <dbReference type="NCBI Taxonomy" id="1836199"/>
    <lineage>
        <taxon>Bacteria</taxon>
        <taxon>Pseudomonadati</taxon>
        <taxon>Pseudomonadota</taxon>
        <taxon>Betaproteobacteria</taxon>
        <taxon>Burkholderiales</taxon>
        <taxon>Comamonadaceae</taxon>
        <taxon>Variovorax</taxon>
    </lineage>
</organism>
<evidence type="ECO:0000256" key="2">
    <source>
        <dbReference type="ARBA" id="ARBA00022670"/>
    </source>
</evidence>
<dbReference type="Proteomes" id="UP001367030">
    <property type="component" value="Unassembled WGS sequence"/>
</dbReference>
<dbReference type="GO" id="GO:0008233">
    <property type="term" value="F:peptidase activity"/>
    <property type="evidence" value="ECO:0007669"/>
    <property type="project" value="UniProtKB-KW"/>
</dbReference>
<evidence type="ECO:0000313" key="6">
    <source>
        <dbReference type="EMBL" id="MEJ8856931.1"/>
    </source>
</evidence>
<gene>
    <name evidence="6" type="ORF">WKW79_20315</name>
</gene>
<dbReference type="PROSITE" id="PS50106">
    <property type="entry name" value="PDZ"/>
    <property type="match status" value="1"/>
</dbReference>
<dbReference type="EMBL" id="JBBKZS010000008">
    <property type="protein sequence ID" value="MEJ8856931.1"/>
    <property type="molecule type" value="Genomic_DNA"/>
</dbReference>
<dbReference type="Pfam" id="PF13365">
    <property type="entry name" value="Trypsin_2"/>
    <property type="match status" value="1"/>
</dbReference>
<dbReference type="PRINTS" id="PR00834">
    <property type="entry name" value="PROTEASES2C"/>
</dbReference>
<keyword evidence="3 6" id="KW-0378">Hydrolase</keyword>
<comment type="similarity">
    <text evidence="1">Belongs to the peptidase S1C family.</text>
</comment>